<dbReference type="Proteomes" id="UP000624404">
    <property type="component" value="Unassembled WGS sequence"/>
</dbReference>
<dbReference type="InterPro" id="IPR052452">
    <property type="entry name" value="Ankyrin-MYND_dom_contain_2"/>
</dbReference>
<comment type="caution">
    <text evidence="6">The sequence shown here is derived from an EMBL/GenBank/DDBJ whole genome shotgun (WGS) entry which is preliminary data.</text>
</comment>
<evidence type="ECO:0000256" key="1">
    <source>
        <dbReference type="ARBA" id="ARBA00022723"/>
    </source>
</evidence>
<dbReference type="InterPro" id="IPR027974">
    <property type="entry name" value="DUF4470"/>
</dbReference>
<evidence type="ECO:0000313" key="6">
    <source>
        <dbReference type="EMBL" id="CAD6447912.1"/>
    </source>
</evidence>
<dbReference type="Gene3D" id="6.10.140.2220">
    <property type="match status" value="1"/>
</dbReference>
<dbReference type="InterPro" id="IPR002893">
    <property type="entry name" value="Znf_MYND"/>
</dbReference>
<dbReference type="OrthoDB" id="5282002at2759"/>
<gene>
    <name evidence="6" type="ORF">SCLTRI_LOCUS7702</name>
</gene>
<evidence type="ECO:0000256" key="2">
    <source>
        <dbReference type="ARBA" id="ARBA00022771"/>
    </source>
</evidence>
<evidence type="ECO:0000313" key="7">
    <source>
        <dbReference type="Proteomes" id="UP000624404"/>
    </source>
</evidence>
<protein>
    <submittedName>
        <fullName evidence="6">A056579a-b565-4643-b7b1-fe53b6c688d3</fullName>
    </submittedName>
</protein>
<dbReference type="PANTHER" id="PTHR24150">
    <property type="entry name" value="ANKYRIN REPEAT AND MYND DOMAIN-CONTAINING PROTEIN 2"/>
    <property type="match status" value="1"/>
</dbReference>
<keyword evidence="1" id="KW-0479">Metal-binding</keyword>
<sequence length="598" mass="68088">MVFDDRAFTMAESTQTYTFPQPMCANNDQAGGGDGKISCAKAGSKACSKCLLVQYCSKDCQAAHWKFHKKDCQSPLMKKSWKPQWAVEKRMPTFITPGGDLSAPVHEWVTMVQHGSKKYLWGNVPAVDVIQSRKNEGETFPEEFNILFAASGDIRNVVKSMIGLPVAYTGKCEIVINDRDFDIVARNAILLLTALLFDPMEAADIMLHTWYSAFLPESMLQKLQEKILPLIEDVCMKVRDRPEKSLQSKTWTFGTRKLSLTLPKDSWDLLPSFLKVPSGLTTSQAKKVMVETTLAPSRRDYIDRAFYIKPPAWRVAAVKFRTDGILLPFGNSRKEFNAPNPTMFQSTDFWPMMDSADPEEGWAINEFMSKPPPSRNDVYGSIYFYVLKQLEEFCQRMSNLKARFQLFRIDAMDLPSILDERGIGENFFDRIEVSNIGDRGYLGPPKLLATFGPYLKRKSQNPHATLLALFLNAVHESYDAQDQIGSIKAEIVQLNKYMSLDVATLSRMDQETWDPEVIKYLNARSAFRDFDRPFDKFQKDCCFNEIGPIVGLKIKNKNTLVEKWPLRLKPGSTQEEFEMLLASGHTGSERYVEWESLT</sequence>
<dbReference type="AlphaFoldDB" id="A0A8H2VZP1"/>
<keyword evidence="3" id="KW-0862">Zinc</keyword>
<proteinExistence type="predicted"/>
<dbReference type="SUPFAM" id="SSF144232">
    <property type="entry name" value="HIT/MYND zinc finger-like"/>
    <property type="match status" value="1"/>
</dbReference>
<name>A0A8H2VZP1_9HELO</name>
<dbReference type="PROSITE" id="PS50865">
    <property type="entry name" value="ZF_MYND_2"/>
    <property type="match status" value="1"/>
</dbReference>
<dbReference type="EMBL" id="CAJHIA010000030">
    <property type="protein sequence ID" value="CAD6447912.1"/>
    <property type="molecule type" value="Genomic_DNA"/>
</dbReference>
<feature type="domain" description="MYND-type" evidence="5">
    <location>
        <begin position="36"/>
        <end position="72"/>
    </location>
</feature>
<dbReference type="PANTHER" id="PTHR24150:SF14">
    <property type="entry name" value="MYND-TYPE DOMAIN-CONTAINING PROTEIN"/>
    <property type="match status" value="1"/>
</dbReference>
<evidence type="ECO:0000259" key="5">
    <source>
        <dbReference type="PROSITE" id="PS50865"/>
    </source>
</evidence>
<organism evidence="6 7">
    <name type="scientific">Sclerotinia trifoliorum</name>
    <dbReference type="NCBI Taxonomy" id="28548"/>
    <lineage>
        <taxon>Eukaryota</taxon>
        <taxon>Fungi</taxon>
        <taxon>Dikarya</taxon>
        <taxon>Ascomycota</taxon>
        <taxon>Pezizomycotina</taxon>
        <taxon>Leotiomycetes</taxon>
        <taxon>Helotiales</taxon>
        <taxon>Sclerotiniaceae</taxon>
        <taxon>Sclerotinia</taxon>
    </lineage>
</organism>
<dbReference type="Pfam" id="PF14737">
    <property type="entry name" value="DUF4470"/>
    <property type="match status" value="1"/>
</dbReference>
<dbReference type="Pfam" id="PF01753">
    <property type="entry name" value="zf-MYND"/>
    <property type="match status" value="1"/>
</dbReference>
<evidence type="ECO:0000256" key="3">
    <source>
        <dbReference type="ARBA" id="ARBA00022833"/>
    </source>
</evidence>
<keyword evidence="2 4" id="KW-0863">Zinc-finger</keyword>
<accession>A0A8H2VZP1</accession>
<keyword evidence="7" id="KW-1185">Reference proteome</keyword>
<evidence type="ECO:0000256" key="4">
    <source>
        <dbReference type="PROSITE-ProRule" id="PRU00134"/>
    </source>
</evidence>
<reference evidence="6" key="1">
    <citation type="submission" date="2020-10" db="EMBL/GenBank/DDBJ databases">
        <authorList>
            <person name="Kusch S."/>
        </authorList>
    </citation>
    <scope>NUCLEOTIDE SEQUENCE</scope>
    <source>
        <strain evidence="6">SwB9</strain>
    </source>
</reference>
<dbReference type="GO" id="GO:0008270">
    <property type="term" value="F:zinc ion binding"/>
    <property type="evidence" value="ECO:0007669"/>
    <property type="project" value="UniProtKB-KW"/>
</dbReference>